<dbReference type="STRING" id="1156394.T0R5V4"/>
<dbReference type="OMA" id="RMLECLW"/>
<dbReference type="PANTHER" id="PTHR46586:SF3">
    <property type="entry name" value="ANKYRIN REPEAT-CONTAINING PROTEIN"/>
    <property type="match status" value="1"/>
</dbReference>
<dbReference type="RefSeq" id="XP_008621692.1">
    <property type="nucleotide sequence ID" value="XM_008623470.1"/>
</dbReference>
<dbReference type="InParanoid" id="T0R5V4"/>
<name>T0R5V4_SAPDV</name>
<dbReference type="SUPFAM" id="SSF48403">
    <property type="entry name" value="Ankyrin repeat"/>
    <property type="match status" value="1"/>
</dbReference>
<dbReference type="Proteomes" id="UP000030762">
    <property type="component" value="Unassembled WGS sequence"/>
</dbReference>
<dbReference type="AlphaFoldDB" id="T0R5V4"/>
<dbReference type="InterPro" id="IPR036770">
    <property type="entry name" value="Ankyrin_rpt-contain_sf"/>
</dbReference>
<evidence type="ECO:0000313" key="2">
    <source>
        <dbReference type="Proteomes" id="UP000030762"/>
    </source>
</evidence>
<reference evidence="1 2" key="1">
    <citation type="submission" date="2012-04" db="EMBL/GenBank/DDBJ databases">
        <title>The Genome Sequence of Saprolegnia declina VS20.</title>
        <authorList>
            <consortium name="The Broad Institute Genome Sequencing Platform"/>
            <person name="Russ C."/>
            <person name="Nusbaum C."/>
            <person name="Tyler B."/>
            <person name="van West P."/>
            <person name="Dieguez-Uribeondo J."/>
            <person name="de Bruijn I."/>
            <person name="Tripathy S."/>
            <person name="Jiang R."/>
            <person name="Young S.K."/>
            <person name="Zeng Q."/>
            <person name="Gargeya S."/>
            <person name="Fitzgerald M."/>
            <person name="Haas B."/>
            <person name="Abouelleil A."/>
            <person name="Alvarado L."/>
            <person name="Arachchi H.M."/>
            <person name="Berlin A."/>
            <person name="Chapman S.B."/>
            <person name="Goldberg J."/>
            <person name="Griggs A."/>
            <person name="Gujja S."/>
            <person name="Hansen M."/>
            <person name="Howarth C."/>
            <person name="Imamovic A."/>
            <person name="Larimer J."/>
            <person name="McCowen C."/>
            <person name="Montmayeur A."/>
            <person name="Murphy C."/>
            <person name="Neiman D."/>
            <person name="Pearson M."/>
            <person name="Priest M."/>
            <person name="Roberts A."/>
            <person name="Saif S."/>
            <person name="Shea T."/>
            <person name="Sisk P."/>
            <person name="Sykes S."/>
            <person name="Wortman J."/>
            <person name="Nusbaum C."/>
            <person name="Birren B."/>
        </authorList>
    </citation>
    <scope>NUCLEOTIDE SEQUENCE [LARGE SCALE GENOMIC DNA]</scope>
    <source>
        <strain evidence="1 2">VS20</strain>
    </source>
</reference>
<dbReference type="VEuPathDB" id="FungiDB:SDRG_17230"/>
<dbReference type="InterPro" id="IPR052050">
    <property type="entry name" value="SecEffector_AnkRepeat"/>
</dbReference>
<dbReference type="EMBL" id="JH767352">
    <property type="protein sequence ID" value="EQC24877.1"/>
    <property type="molecule type" value="Genomic_DNA"/>
</dbReference>
<organism evidence="1 2">
    <name type="scientific">Saprolegnia diclina (strain VS20)</name>
    <dbReference type="NCBI Taxonomy" id="1156394"/>
    <lineage>
        <taxon>Eukaryota</taxon>
        <taxon>Sar</taxon>
        <taxon>Stramenopiles</taxon>
        <taxon>Oomycota</taxon>
        <taxon>Saprolegniomycetes</taxon>
        <taxon>Saprolegniales</taxon>
        <taxon>Saprolegniaceae</taxon>
        <taxon>Saprolegnia</taxon>
    </lineage>
</organism>
<dbReference type="InterPro" id="IPR002110">
    <property type="entry name" value="Ankyrin_rpt"/>
</dbReference>
<keyword evidence="2" id="KW-1185">Reference proteome</keyword>
<proteinExistence type="predicted"/>
<dbReference type="PANTHER" id="PTHR46586">
    <property type="entry name" value="ANKYRIN REPEAT-CONTAINING PROTEIN"/>
    <property type="match status" value="1"/>
</dbReference>
<dbReference type="OrthoDB" id="10326522at2759"/>
<protein>
    <submittedName>
        <fullName evidence="1">Uncharacterized protein</fullName>
    </submittedName>
</protein>
<dbReference type="Gene3D" id="1.25.40.20">
    <property type="entry name" value="Ankyrin repeat-containing domain"/>
    <property type="match status" value="2"/>
</dbReference>
<dbReference type="GeneID" id="19957957"/>
<sequence>MAARQALTQDDLCRLVCSYQAGVFFDVRPRFCAYHNSVLYEAAADEDEEAEYVVDDGFATSAKHLVRDVSGQDSIASSDLGLAVDEGPDDRFPLHLAIAEGAQSDALRILACRPDLASEEAIDVAILHNHIPLAQCLIDVKMQWPGLACRRFPRGWSHLEKVGRSLIYSVVARDSPEAFDFLVAYQGTLKWPDDLLNHAIRYSAPVLAAILYASDPGLADDRTFDAAAAKGYLSLVQQLHAAGVACSTKAMDEAAKHGFLDVVRFLHEHRTEGCTDAALRGASEAGHLDVVRFLVDFRAEGDLSAAFVAAAKAGHLHVVEYLGGVRDGCVHLKTTRETRFGLVADVLATGGFDVLLYLSQYDRIYHLPRDCDDITALLQSKDPIAAVRYIVERGVQWRAAWMDKACGMGHWDLVQFFHTYSPAKCTADALQKAVASGDLDIAAFLMDHCDRDGSADAFTKAIETDNARMLECLWDRYPKYRGEHLLQAAHRSGREACMAFLRQRYDDDTSDKEPV</sequence>
<gene>
    <name evidence="1" type="ORF">SDRG_17230</name>
</gene>
<accession>T0R5V4</accession>
<evidence type="ECO:0000313" key="1">
    <source>
        <dbReference type="EMBL" id="EQC24877.1"/>
    </source>
</evidence>
<dbReference type="Pfam" id="PF12796">
    <property type="entry name" value="Ank_2"/>
    <property type="match status" value="1"/>
</dbReference>